<name>A0AAW3WH66_CLOBE</name>
<dbReference type="Proteomes" id="UP001194098">
    <property type="component" value="Unassembled WGS sequence"/>
</dbReference>
<evidence type="ECO:0000313" key="2">
    <source>
        <dbReference type="EMBL" id="MBC2478052.1"/>
    </source>
</evidence>
<dbReference type="InterPro" id="IPR055902">
    <property type="entry name" value="DUF7479"/>
</dbReference>
<reference evidence="2" key="2">
    <citation type="journal article" date="2022" name="Nat. Biotechnol.">
        <title>Carbon-negative production of acetone and isopropanol by gas fermentation at industrial pilot scale.</title>
        <authorList>
            <person name="Liew F.E."/>
            <person name="Nogle R."/>
            <person name="Abdalla T."/>
            <person name="Rasor B.J."/>
            <person name="Canter C."/>
            <person name="Jensen R.O."/>
            <person name="Wang L."/>
            <person name="Strutz J."/>
            <person name="Chirania P."/>
            <person name="De Tissera S."/>
            <person name="Mueller A.P."/>
            <person name="Ruan Z."/>
            <person name="Gao A."/>
            <person name="Tran L."/>
            <person name="Engle N.L."/>
            <person name="Bromley J.C."/>
            <person name="Daniell J."/>
            <person name="Conrado R."/>
            <person name="Tschaplinski T.J."/>
            <person name="Giannone R.J."/>
            <person name="Hettich R.L."/>
            <person name="Karim A.S."/>
            <person name="Simpson S.D."/>
            <person name="Brown S.D."/>
            <person name="Leang C."/>
            <person name="Jewett M.C."/>
            <person name="Kopke M."/>
        </authorList>
    </citation>
    <scope>NUCLEOTIDE SEQUENCE</scope>
    <source>
        <strain evidence="2">DJ015</strain>
    </source>
</reference>
<evidence type="ECO:0000259" key="1">
    <source>
        <dbReference type="Pfam" id="PF24292"/>
    </source>
</evidence>
<dbReference type="RefSeq" id="WP_341275018.1">
    <property type="nucleotide sequence ID" value="NZ_JABAGV010000189.1"/>
</dbReference>
<dbReference type="Pfam" id="PF24292">
    <property type="entry name" value="DUF7479"/>
    <property type="match status" value="1"/>
</dbReference>
<proteinExistence type="predicted"/>
<reference evidence="2" key="1">
    <citation type="submission" date="2020-04" db="EMBL/GenBank/DDBJ databases">
        <authorList>
            <person name="Brown S."/>
        </authorList>
    </citation>
    <scope>NUCLEOTIDE SEQUENCE</scope>
    <source>
        <strain evidence="2">DJ015</strain>
    </source>
</reference>
<gene>
    <name evidence="2" type="ORF">HGI39_25940</name>
</gene>
<feature type="domain" description="DUF7479" evidence="1">
    <location>
        <begin position="1"/>
        <end position="40"/>
    </location>
</feature>
<keyword evidence="2" id="KW-0238">DNA-binding</keyword>
<dbReference type="GO" id="GO:0003677">
    <property type="term" value="F:DNA binding"/>
    <property type="evidence" value="ECO:0007669"/>
    <property type="project" value="UniProtKB-KW"/>
</dbReference>
<organism evidence="2 3">
    <name type="scientific">Clostridium beijerinckii</name>
    <name type="common">Clostridium MP</name>
    <dbReference type="NCBI Taxonomy" id="1520"/>
    <lineage>
        <taxon>Bacteria</taxon>
        <taxon>Bacillati</taxon>
        <taxon>Bacillota</taxon>
        <taxon>Clostridia</taxon>
        <taxon>Eubacteriales</taxon>
        <taxon>Clostridiaceae</taxon>
        <taxon>Clostridium</taxon>
    </lineage>
</organism>
<dbReference type="AlphaFoldDB" id="A0AAW3WH66"/>
<comment type="caution">
    <text evidence="2">The sequence shown here is derived from an EMBL/GenBank/DDBJ whole genome shotgun (WGS) entry which is preliminary data.</text>
</comment>
<feature type="non-terminal residue" evidence="2">
    <location>
        <position position="1"/>
    </location>
</feature>
<dbReference type="EMBL" id="JABAGV010000189">
    <property type="protein sequence ID" value="MBC2478052.1"/>
    <property type="molecule type" value="Genomic_DNA"/>
</dbReference>
<evidence type="ECO:0000313" key="3">
    <source>
        <dbReference type="Proteomes" id="UP001194098"/>
    </source>
</evidence>
<sequence length="40" mass="4469">YLGGNFEIELLECPVCKNVLITEELAAGQMLEVEKSLEDK</sequence>
<dbReference type="NCBIfam" id="NF045645">
    <property type="entry name" value="DVU_1557_fam"/>
    <property type="match status" value="1"/>
</dbReference>
<protein>
    <submittedName>
        <fullName evidence="2">DNA-binding protein</fullName>
    </submittedName>
</protein>
<dbReference type="InterPro" id="IPR054656">
    <property type="entry name" value="DVU_1557-like"/>
</dbReference>
<accession>A0AAW3WH66</accession>